<evidence type="ECO:0000313" key="3">
    <source>
        <dbReference type="Proteomes" id="UP000826234"/>
    </source>
</evidence>
<dbReference type="Proteomes" id="UP000826234">
    <property type="component" value="Unassembled WGS sequence"/>
</dbReference>
<dbReference type="EMBL" id="JAIPUX010000035">
    <property type="protein sequence ID" value="KAH0631665.1"/>
    <property type="molecule type" value="Genomic_DNA"/>
</dbReference>
<evidence type="ECO:0000256" key="1">
    <source>
        <dbReference type="SAM" id="MobiDB-lite"/>
    </source>
</evidence>
<feature type="region of interest" description="Disordered" evidence="1">
    <location>
        <begin position="136"/>
        <end position="157"/>
    </location>
</feature>
<organism evidence="2 3">
    <name type="scientific">Phrynosoma platyrhinos</name>
    <name type="common">Desert horned lizard</name>
    <dbReference type="NCBI Taxonomy" id="52577"/>
    <lineage>
        <taxon>Eukaryota</taxon>
        <taxon>Metazoa</taxon>
        <taxon>Chordata</taxon>
        <taxon>Craniata</taxon>
        <taxon>Vertebrata</taxon>
        <taxon>Euteleostomi</taxon>
        <taxon>Lepidosauria</taxon>
        <taxon>Squamata</taxon>
        <taxon>Bifurcata</taxon>
        <taxon>Unidentata</taxon>
        <taxon>Episquamata</taxon>
        <taxon>Toxicofera</taxon>
        <taxon>Iguania</taxon>
        <taxon>Phrynosomatidae</taxon>
        <taxon>Phrynosomatinae</taxon>
        <taxon>Phrynosoma</taxon>
    </lineage>
</organism>
<dbReference type="Gene3D" id="2.60.40.10">
    <property type="entry name" value="Immunoglobulins"/>
    <property type="match status" value="1"/>
</dbReference>
<dbReference type="SUPFAM" id="SSF48726">
    <property type="entry name" value="Immunoglobulin"/>
    <property type="match status" value="1"/>
</dbReference>
<dbReference type="InterPro" id="IPR036179">
    <property type="entry name" value="Ig-like_dom_sf"/>
</dbReference>
<dbReference type="InterPro" id="IPR013783">
    <property type="entry name" value="Ig-like_fold"/>
</dbReference>
<reference evidence="2 3" key="1">
    <citation type="journal article" date="2022" name="Gigascience">
        <title>A chromosome-level genome assembly and annotation of the desert horned lizard, Phrynosoma platyrhinos, provides insight into chromosomal rearrangements among reptiles.</title>
        <authorList>
            <person name="Koochekian N."/>
            <person name="Ascanio A."/>
            <person name="Farleigh K."/>
            <person name="Card D.C."/>
            <person name="Schield D.R."/>
            <person name="Castoe T.A."/>
            <person name="Jezkova T."/>
        </authorList>
    </citation>
    <scope>NUCLEOTIDE SEQUENCE [LARGE SCALE GENOMIC DNA]</scope>
    <source>
        <strain evidence="2">NK-2021</strain>
    </source>
</reference>
<accession>A0ABQ7TPE0</accession>
<comment type="caution">
    <text evidence="2">The sequence shown here is derived from an EMBL/GenBank/DDBJ whole genome shotgun (WGS) entry which is preliminary data.</text>
</comment>
<evidence type="ECO:0000313" key="2">
    <source>
        <dbReference type="EMBL" id="KAH0631665.1"/>
    </source>
</evidence>
<gene>
    <name evidence="2" type="ORF">JD844_006111</name>
</gene>
<keyword evidence="3" id="KW-1185">Reference proteome</keyword>
<protein>
    <submittedName>
        <fullName evidence="2">Uncharacterized protein</fullName>
    </submittedName>
</protein>
<proteinExistence type="predicted"/>
<name>A0ABQ7TPE0_PHRPL</name>
<sequence length="157" mass="17682">MDGGSVTMIPAGSLKNVVACSWFRRSMSNKTLIFRYELPPKSKYQYGMAYTGRETIKQYCSLHVVNLTLKDSDVYHIYKERHENQTSELGNAFLMIAEAEQRTKLTGKAIAGIVLKIKTKTQRPPLWTILLASKTEEHPPSPKTIRPPSILKGDGAR</sequence>